<evidence type="ECO:0000256" key="1">
    <source>
        <dbReference type="SAM" id="MobiDB-lite"/>
    </source>
</evidence>
<dbReference type="GO" id="GO:0046782">
    <property type="term" value="P:regulation of viral transcription"/>
    <property type="evidence" value="ECO:0007669"/>
    <property type="project" value="InterPro"/>
</dbReference>
<evidence type="ECO:0000313" key="2">
    <source>
        <dbReference type="EMBL" id="QHU04944.1"/>
    </source>
</evidence>
<protein>
    <submittedName>
        <fullName evidence="2">Uncharacterized protein</fullName>
    </submittedName>
</protein>
<sequence>MYDLTKNIYKNTPTKHTSKTHQNKGMSTNPKKNSQPSQSKSTSNTIDEKHTEMLNLFNEIETTTIPNLLAEKTRLKNLIPTLKDHQIDEYMEIRDKILAIQLQMRSLRIQKKQYLLENSKYIFDYFEQKKQISTTSNTTNQNTNVLNSFFKIKSTRLSTDVANPNSDKYSQSKKAYQNYWRNVNNEISNIQDFLVSSDVCEICHKGELIPQDEEGILICNNPGCGKFITYIIDSSKPTNKEPPNEVSYTAYIRLNHFKEILSQFQAKETTQIPEEVIDAIKARIKKERIQDMSLINYDKMRDILRKLGLNKYFEHIQYINSLFGIKPPIMNEELHETLCVLFIEIQKPWAVHCPANRTNFFNYTYTLYQLCVLLDQTQYLPYIPMMKDREKQLEQDMIWKKVCNDLDWAFCPTV</sequence>
<proteinExistence type="predicted"/>
<feature type="compositionally biased region" description="Low complexity" evidence="1">
    <location>
        <begin position="29"/>
        <end position="45"/>
    </location>
</feature>
<organism evidence="2">
    <name type="scientific">viral metagenome</name>
    <dbReference type="NCBI Taxonomy" id="1070528"/>
    <lineage>
        <taxon>unclassified sequences</taxon>
        <taxon>metagenomes</taxon>
        <taxon>organismal metagenomes</taxon>
    </lineage>
</organism>
<dbReference type="AlphaFoldDB" id="A0A6C0JMP3"/>
<dbReference type="Pfam" id="PF04947">
    <property type="entry name" value="Pox_VLTF3"/>
    <property type="match status" value="1"/>
</dbReference>
<accession>A0A6C0JMP3</accession>
<name>A0A6C0JMP3_9ZZZZ</name>
<reference evidence="2" key="1">
    <citation type="journal article" date="2020" name="Nature">
        <title>Giant virus diversity and host interactions through global metagenomics.</title>
        <authorList>
            <person name="Schulz F."/>
            <person name="Roux S."/>
            <person name="Paez-Espino D."/>
            <person name="Jungbluth S."/>
            <person name="Walsh D.A."/>
            <person name="Denef V.J."/>
            <person name="McMahon K.D."/>
            <person name="Konstantinidis K.T."/>
            <person name="Eloe-Fadrosh E.A."/>
            <person name="Kyrpides N.C."/>
            <person name="Woyke T."/>
        </authorList>
    </citation>
    <scope>NUCLEOTIDE SEQUENCE</scope>
    <source>
        <strain evidence="2">GVMAG-M-3300027708-5</strain>
    </source>
</reference>
<dbReference type="InterPro" id="IPR007031">
    <property type="entry name" value="Poxvirus_VLTF3"/>
</dbReference>
<dbReference type="EMBL" id="MN740405">
    <property type="protein sequence ID" value="QHU04944.1"/>
    <property type="molecule type" value="Genomic_DNA"/>
</dbReference>
<feature type="region of interest" description="Disordered" evidence="1">
    <location>
        <begin position="1"/>
        <end position="45"/>
    </location>
</feature>